<feature type="chain" id="PRO_5037750461" description="Suppressor for copper-sensitivity B" evidence="7">
    <location>
        <begin position="26"/>
        <end position="738"/>
    </location>
</feature>
<feature type="signal peptide" evidence="7">
    <location>
        <begin position="1"/>
        <end position="25"/>
    </location>
</feature>
<dbReference type="Gene3D" id="3.40.30.10">
    <property type="entry name" value="Glutaredoxin"/>
    <property type="match status" value="1"/>
</dbReference>
<dbReference type="GO" id="GO:0015035">
    <property type="term" value="F:protein-disulfide reductase activity"/>
    <property type="evidence" value="ECO:0007669"/>
    <property type="project" value="TreeGrafter"/>
</dbReference>
<organism evidence="10 11">
    <name type="scientific">Rhodovibrio salinarum</name>
    <dbReference type="NCBI Taxonomy" id="1087"/>
    <lineage>
        <taxon>Bacteria</taxon>
        <taxon>Pseudomonadati</taxon>
        <taxon>Pseudomonadota</taxon>
        <taxon>Alphaproteobacteria</taxon>
        <taxon>Rhodospirillales</taxon>
        <taxon>Rhodovibrionaceae</taxon>
        <taxon>Rhodovibrio</taxon>
    </lineage>
</organism>
<feature type="transmembrane region" description="Helical" evidence="6">
    <location>
        <begin position="317"/>
        <end position="341"/>
    </location>
</feature>
<gene>
    <name evidence="10" type="ORF">CKO21_02260</name>
</gene>
<feature type="transmembrane region" description="Helical" evidence="6">
    <location>
        <begin position="453"/>
        <end position="480"/>
    </location>
</feature>
<dbReference type="PANTHER" id="PTHR32234:SF3">
    <property type="entry name" value="SUPPRESSION OF COPPER SENSITIVITY PROTEIN"/>
    <property type="match status" value="1"/>
</dbReference>
<feature type="transmembrane region" description="Helical" evidence="6">
    <location>
        <begin position="362"/>
        <end position="381"/>
    </location>
</feature>
<keyword evidence="4 6" id="KW-1133">Transmembrane helix</keyword>
<evidence type="ECO:0000256" key="7">
    <source>
        <dbReference type="SAM" id="SignalP"/>
    </source>
</evidence>
<proteinExistence type="predicted"/>
<comment type="caution">
    <text evidence="10">The sequence shown here is derived from an EMBL/GenBank/DDBJ whole genome shotgun (WGS) entry which is preliminary data.</text>
</comment>
<dbReference type="InterPro" id="IPR036249">
    <property type="entry name" value="Thioredoxin-like_sf"/>
</dbReference>
<dbReference type="PANTHER" id="PTHR32234">
    <property type="entry name" value="THIOL:DISULFIDE INTERCHANGE PROTEIN DSBD"/>
    <property type="match status" value="1"/>
</dbReference>
<evidence type="ECO:0000256" key="3">
    <source>
        <dbReference type="ARBA" id="ARBA00022748"/>
    </source>
</evidence>
<protein>
    <recommendedName>
        <fullName evidence="12">Suppressor for copper-sensitivity B</fullName>
    </recommendedName>
</protein>
<feature type="domain" description="Cytochrome C biogenesis protein transmembrane" evidence="8">
    <location>
        <begin position="320"/>
        <end position="541"/>
    </location>
</feature>
<dbReference type="Pfam" id="PF11412">
    <property type="entry name" value="DsbD_N"/>
    <property type="match status" value="1"/>
</dbReference>
<evidence type="ECO:0000256" key="2">
    <source>
        <dbReference type="ARBA" id="ARBA00022692"/>
    </source>
</evidence>
<evidence type="ECO:0000259" key="8">
    <source>
        <dbReference type="Pfam" id="PF02683"/>
    </source>
</evidence>
<feature type="transmembrane region" description="Helical" evidence="6">
    <location>
        <begin position="527"/>
        <end position="544"/>
    </location>
</feature>
<evidence type="ECO:0008006" key="12">
    <source>
        <dbReference type="Google" id="ProtNLM"/>
    </source>
</evidence>
<evidence type="ECO:0000256" key="1">
    <source>
        <dbReference type="ARBA" id="ARBA00004141"/>
    </source>
</evidence>
<dbReference type="InterPro" id="IPR003834">
    <property type="entry name" value="Cyt_c_assmbl_TM_dom"/>
</dbReference>
<feature type="transmembrane region" description="Helical" evidence="6">
    <location>
        <begin position="401"/>
        <end position="421"/>
    </location>
</feature>
<name>A0A934QFI0_9PROT</name>
<reference evidence="10" key="1">
    <citation type="submission" date="2017-08" db="EMBL/GenBank/DDBJ databases">
        <authorList>
            <person name="Imhoff J.F."/>
            <person name="Rahn T."/>
            <person name="Kuenzel S."/>
            <person name="Neulinger S.C."/>
        </authorList>
    </citation>
    <scope>NUCLEOTIDE SEQUENCE</scope>
    <source>
        <strain evidence="10">DSM 9154</strain>
    </source>
</reference>
<evidence type="ECO:0000256" key="6">
    <source>
        <dbReference type="SAM" id="Phobius"/>
    </source>
</evidence>
<comment type="subcellular location">
    <subcellularLocation>
        <location evidence="1">Membrane</location>
        <topology evidence="1">Multi-pass membrane protein</topology>
    </subcellularLocation>
</comment>
<evidence type="ECO:0000256" key="5">
    <source>
        <dbReference type="ARBA" id="ARBA00023136"/>
    </source>
</evidence>
<dbReference type="GO" id="GO:0045454">
    <property type="term" value="P:cell redox homeostasis"/>
    <property type="evidence" value="ECO:0007669"/>
    <property type="project" value="TreeGrafter"/>
</dbReference>
<keyword evidence="7" id="KW-0732">Signal</keyword>
<dbReference type="EMBL" id="NRRE01000009">
    <property type="protein sequence ID" value="MBK1696068.1"/>
    <property type="molecule type" value="Genomic_DNA"/>
</dbReference>
<keyword evidence="3" id="KW-0201">Cytochrome c-type biogenesis</keyword>
<sequence>MSRQTRPHASVLALLAVAAAWLACAAPVAAASSDWANNEQGRVRLISASQGTGGQSDLRLGLQFNMAKGWKIYWRSPGEAGYPPQVDWSGSENLADAEIRWPVPHRFQLFGLQTFGYGGEVVLPVDAVAKDPAKPVRVHAKLDYLTCAEICVPRKATLAMTLPADTGGPSQQAHLIDRFRSQVPGEGAAAGLALTAVDLVADSKQPVLELTASAQPPFEAPDAVVEGLPETKFAKPEVTLTADGRDAVLRLTGQRGKLAEGTLAGKTVTITLFDGNRGLERELTLGEEIGAGAPGAPAASNGGGLSWSGPGVSPTDFVGILGLAVLGGLVLNLMPCVLPVLSLKLLSVVGQGGRERRHVRQSFLASAAGIVACFLLLAAGAAALKAAGMAVGWGVQFQQPLFLVALTLILTLFACNLFGLFEVRLPGRLNDALARAGSGAGDPSHREGLAGHFATGMFATLLATPCSAPFLGTAIGFALSRGLLEILAIFLALGIGLALPYLAVAAVPSLAASLPRPGQWMVTVRRILGVALAGTAVWLLTVLAAQDGQVTALVVTGLMIALGGLIALRLKLAGTLRKAVPAGAAMLALAAFAAPVALPGSTDAGNRDKAGAAQQDSADWRPLDVAAIDRMVDDGKVVFVDVTADWCITCQVNKKLVIDSDRVQQRLNQPQVVRMRGDWTEPSDRIANYLASFGRYGIPFNAVYGPGAPDGLVLPELLSKSAVMDAIAQAKDQQTAAR</sequence>
<dbReference type="InterPro" id="IPR028250">
    <property type="entry name" value="DsbDN"/>
</dbReference>
<dbReference type="PROSITE" id="PS51257">
    <property type="entry name" value="PROKAR_LIPOPROTEIN"/>
    <property type="match status" value="1"/>
</dbReference>
<reference evidence="10" key="2">
    <citation type="journal article" date="2020" name="Microorganisms">
        <title>Osmotic Adaptation and Compatible Solute Biosynthesis of Phototrophic Bacteria as Revealed from Genome Analyses.</title>
        <authorList>
            <person name="Imhoff J.F."/>
            <person name="Rahn T."/>
            <person name="Kunzel S."/>
            <person name="Keller A."/>
            <person name="Neulinger S.C."/>
        </authorList>
    </citation>
    <scope>NUCLEOTIDE SEQUENCE</scope>
    <source>
        <strain evidence="10">DSM 9154</strain>
    </source>
</reference>
<dbReference type="Proteomes" id="UP000778970">
    <property type="component" value="Unassembled WGS sequence"/>
</dbReference>
<feature type="domain" description="Thiol:disulfide interchange protein DsbD N-terminal" evidence="9">
    <location>
        <begin position="56"/>
        <end position="161"/>
    </location>
</feature>
<accession>A0A934QFI0</accession>
<dbReference type="Pfam" id="PF02683">
    <property type="entry name" value="DsbD_TM"/>
    <property type="match status" value="1"/>
</dbReference>
<evidence type="ECO:0000256" key="4">
    <source>
        <dbReference type="ARBA" id="ARBA00022989"/>
    </source>
</evidence>
<evidence type="ECO:0000313" key="10">
    <source>
        <dbReference type="EMBL" id="MBK1696068.1"/>
    </source>
</evidence>
<dbReference type="SUPFAM" id="SSF52833">
    <property type="entry name" value="Thioredoxin-like"/>
    <property type="match status" value="1"/>
</dbReference>
<keyword evidence="11" id="KW-1185">Reference proteome</keyword>
<feature type="transmembrane region" description="Helical" evidence="6">
    <location>
        <begin position="486"/>
        <end position="507"/>
    </location>
</feature>
<dbReference type="GO" id="GO:0017004">
    <property type="term" value="P:cytochrome complex assembly"/>
    <property type="evidence" value="ECO:0007669"/>
    <property type="project" value="UniProtKB-KW"/>
</dbReference>
<evidence type="ECO:0000259" key="9">
    <source>
        <dbReference type="Pfam" id="PF11412"/>
    </source>
</evidence>
<dbReference type="Pfam" id="PF13899">
    <property type="entry name" value="Thioredoxin_7"/>
    <property type="match status" value="1"/>
</dbReference>
<keyword evidence="2 6" id="KW-0812">Transmembrane</keyword>
<keyword evidence="5 6" id="KW-0472">Membrane</keyword>
<dbReference type="AlphaFoldDB" id="A0A934QFI0"/>
<dbReference type="GO" id="GO:0016020">
    <property type="term" value="C:membrane"/>
    <property type="evidence" value="ECO:0007669"/>
    <property type="project" value="UniProtKB-SubCell"/>
</dbReference>
<evidence type="ECO:0000313" key="11">
    <source>
        <dbReference type="Proteomes" id="UP000778970"/>
    </source>
</evidence>
<feature type="transmembrane region" description="Helical" evidence="6">
    <location>
        <begin position="580"/>
        <end position="598"/>
    </location>
</feature>
<dbReference type="CDD" id="cd02953">
    <property type="entry name" value="DsbDgamma"/>
    <property type="match status" value="1"/>
</dbReference>
<feature type="transmembrane region" description="Helical" evidence="6">
    <location>
        <begin position="550"/>
        <end position="568"/>
    </location>
</feature>
<dbReference type="InterPro" id="IPR035671">
    <property type="entry name" value="DsbD_gamma"/>
</dbReference>